<evidence type="ECO:0000256" key="2">
    <source>
        <dbReference type="ARBA" id="ARBA00023235"/>
    </source>
</evidence>
<dbReference type="InterPro" id="IPR002130">
    <property type="entry name" value="Cyclophilin-type_PPIase_dom"/>
</dbReference>
<name>A0AAD1XQC3_EUPCR</name>
<dbReference type="Pfam" id="PF00160">
    <property type="entry name" value="Pro_isomerase"/>
    <property type="match status" value="1"/>
</dbReference>
<evidence type="ECO:0000259" key="4">
    <source>
        <dbReference type="PROSITE" id="PS50072"/>
    </source>
</evidence>
<comment type="similarity">
    <text evidence="3">Belongs to the cyclophilin-type PPIase family.</text>
</comment>
<gene>
    <name evidence="5" type="ORF">ECRASSUSDP1_LOCUS18309</name>
</gene>
<evidence type="ECO:0000256" key="3">
    <source>
        <dbReference type="RuleBase" id="RU363019"/>
    </source>
</evidence>
<protein>
    <recommendedName>
        <fullName evidence="3">Peptidyl-prolyl cis-trans isomerase</fullName>
        <shortName evidence="3">PPIase</shortName>
        <ecNumber evidence="3">5.2.1.8</ecNumber>
    </recommendedName>
</protein>
<comment type="function">
    <text evidence="3">PPIases accelerate the folding of proteins. It catalyzes the cis-trans isomerization of proline imidic peptide bonds in oligopeptides.</text>
</comment>
<proteinExistence type="inferred from homology"/>
<organism evidence="5 6">
    <name type="scientific">Euplotes crassus</name>
    <dbReference type="NCBI Taxonomy" id="5936"/>
    <lineage>
        <taxon>Eukaryota</taxon>
        <taxon>Sar</taxon>
        <taxon>Alveolata</taxon>
        <taxon>Ciliophora</taxon>
        <taxon>Intramacronucleata</taxon>
        <taxon>Spirotrichea</taxon>
        <taxon>Hypotrichia</taxon>
        <taxon>Euplotida</taxon>
        <taxon>Euplotidae</taxon>
        <taxon>Moneuplotes</taxon>
    </lineage>
</organism>
<dbReference type="Gene3D" id="2.40.100.10">
    <property type="entry name" value="Cyclophilin-like"/>
    <property type="match status" value="1"/>
</dbReference>
<dbReference type="PANTHER" id="PTHR11071:SF561">
    <property type="entry name" value="PEPTIDYL-PROLYL CIS-TRANS ISOMERASE D-RELATED"/>
    <property type="match status" value="1"/>
</dbReference>
<dbReference type="EC" id="5.2.1.8" evidence="3"/>
<accession>A0AAD1XQC3</accession>
<dbReference type="InterPro" id="IPR024936">
    <property type="entry name" value="Cyclophilin-type_PPIase"/>
</dbReference>
<feature type="domain" description="PPIase cyclophilin-type" evidence="4">
    <location>
        <begin position="1"/>
        <end position="145"/>
    </location>
</feature>
<dbReference type="GO" id="GO:0003755">
    <property type="term" value="F:peptidyl-prolyl cis-trans isomerase activity"/>
    <property type="evidence" value="ECO:0007669"/>
    <property type="project" value="UniProtKB-UniRule"/>
</dbReference>
<comment type="catalytic activity">
    <reaction evidence="3">
        <text>[protein]-peptidylproline (omega=180) = [protein]-peptidylproline (omega=0)</text>
        <dbReference type="Rhea" id="RHEA:16237"/>
        <dbReference type="Rhea" id="RHEA-COMP:10747"/>
        <dbReference type="Rhea" id="RHEA-COMP:10748"/>
        <dbReference type="ChEBI" id="CHEBI:83833"/>
        <dbReference type="ChEBI" id="CHEBI:83834"/>
        <dbReference type="EC" id="5.2.1.8"/>
    </reaction>
</comment>
<dbReference type="SUPFAM" id="SSF50891">
    <property type="entry name" value="Cyclophilin-like"/>
    <property type="match status" value="1"/>
</dbReference>
<dbReference type="InterPro" id="IPR029000">
    <property type="entry name" value="Cyclophilin-like_dom_sf"/>
</dbReference>
<keyword evidence="2 3" id="KW-0413">Isomerase</keyword>
<reference evidence="5" key="1">
    <citation type="submission" date="2023-07" db="EMBL/GenBank/DDBJ databases">
        <authorList>
            <consortium name="AG Swart"/>
            <person name="Singh M."/>
            <person name="Singh A."/>
            <person name="Seah K."/>
            <person name="Emmerich C."/>
        </authorList>
    </citation>
    <scope>NUCLEOTIDE SEQUENCE</scope>
    <source>
        <strain evidence="5">DP1</strain>
    </source>
</reference>
<comment type="caution">
    <text evidence="5">The sequence shown here is derived from an EMBL/GenBank/DDBJ whole genome shotgun (WGS) entry which is preliminary data.</text>
</comment>
<evidence type="ECO:0000313" key="5">
    <source>
        <dbReference type="EMBL" id="CAI2376932.1"/>
    </source>
</evidence>
<dbReference type="PIRSF" id="PIRSF001467">
    <property type="entry name" value="Peptidylpro_ismrse"/>
    <property type="match status" value="1"/>
</dbReference>
<dbReference type="PROSITE" id="PS50072">
    <property type="entry name" value="CSA_PPIASE_2"/>
    <property type="match status" value="1"/>
</dbReference>
<evidence type="ECO:0000256" key="1">
    <source>
        <dbReference type="ARBA" id="ARBA00023110"/>
    </source>
</evidence>
<evidence type="ECO:0000313" key="6">
    <source>
        <dbReference type="Proteomes" id="UP001295684"/>
    </source>
</evidence>
<dbReference type="AlphaFoldDB" id="A0AAD1XQC3"/>
<sequence>MDIRIGEEIPQRILFELFTDIAPDSCENFRKLCGGTFTNQKGEKLTYKNTEFHRVVKGSFVQGGNLSKLGISPLAQSIFEGYFPDETFEINHTQVGLLGYCKKSGIKYSNECQFYVTTGYPLSFMDHKYVIFGRVIQEDLETLNQRPTCKVEIAECGEFDARR</sequence>
<keyword evidence="1 3" id="KW-0697">Rotamase</keyword>
<keyword evidence="6" id="KW-1185">Reference proteome</keyword>
<dbReference type="PANTHER" id="PTHR11071">
    <property type="entry name" value="PEPTIDYL-PROLYL CIS-TRANS ISOMERASE"/>
    <property type="match status" value="1"/>
</dbReference>
<dbReference type="GO" id="GO:0005737">
    <property type="term" value="C:cytoplasm"/>
    <property type="evidence" value="ECO:0007669"/>
    <property type="project" value="TreeGrafter"/>
</dbReference>
<dbReference type="Proteomes" id="UP001295684">
    <property type="component" value="Unassembled WGS sequence"/>
</dbReference>
<dbReference type="PRINTS" id="PR00153">
    <property type="entry name" value="CSAPPISMRASE"/>
</dbReference>
<dbReference type="EMBL" id="CAMPGE010018523">
    <property type="protein sequence ID" value="CAI2376932.1"/>
    <property type="molecule type" value="Genomic_DNA"/>
</dbReference>